<evidence type="ECO:0000313" key="3">
    <source>
        <dbReference type="Proteomes" id="UP000279422"/>
    </source>
</evidence>
<dbReference type="Proteomes" id="UP000279422">
    <property type="component" value="Unassembled WGS sequence"/>
</dbReference>
<evidence type="ECO:0000313" key="2">
    <source>
        <dbReference type="EMBL" id="RLE09725.1"/>
    </source>
</evidence>
<dbReference type="GO" id="GO:0035312">
    <property type="term" value="F:5'-3' DNA exonuclease activity"/>
    <property type="evidence" value="ECO:0007669"/>
    <property type="project" value="TreeGrafter"/>
</dbReference>
<dbReference type="Gene3D" id="3.20.20.140">
    <property type="entry name" value="Metal-dependent hydrolases"/>
    <property type="match status" value="1"/>
</dbReference>
<reference evidence="2 3" key="1">
    <citation type="submission" date="2018-06" db="EMBL/GenBank/DDBJ databases">
        <title>Extensive metabolic versatility and redundancy in microbially diverse, dynamic hydrothermal sediments.</title>
        <authorList>
            <person name="Dombrowski N."/>
            <person name="Teske A."/>
            <person name="Baker B.J."/>
        </authorList>
    </citation>
    <scope>NUCLEOTIDE SEQUENCE [LARGE SCALE GENOMIC DNA]</scope>
    <source>
        <strain evidence="2">B47_G16</strain>
    </source>
</reference>
<feature type="domain" description="Polymerase/histidinol phosphatase N-terminal" evidence="1">
    <location>
        <begin position="17"/>
        <end position="76"/>
    </location>
</feature>
<proteinExistence type="predicted"/>
<organism evidence="2 3">
    <name type="scientific">Aerophobetes bacterium</name>
    <dbReference type="NCBI Taxonomy" id="2030807"/>
    <lineage>
        <taxon>Bacteria</taxon>
        <taxon>Candidatus Aerophobota</taxon>
    </lineage>
</organism>
<dbReference type="InterPro" id="IPR003141">
    <property type="entry name" value="Pol/His_phosphatase_N"/>
</dbReference>
<protein>
    <recommendedName>
        <fullName evidence="1">Polymerase/histidinol phosphatase N-terminal domain-containing protein</fullName>
    </recommendedName>
</protein>
<dbReference type="NCBIfam" id="NF038032">
    <property type="entry name" value="CehA_McbA_metalo"/>
    <property type="match status" value="1"/>
</dbReference>
<dbReference type="PANTHER" id="PTHR42924:SF11">
    <property type="entry name" value="POLYMERASE_HISTIDINOL PHOSPHATASE N-TERMINAL DOMAIN-CONTAINING PROTEIN"/>
    <property type="match status" value="1"/>
</dbReference>
<name>A0A497E4B1_UNCAE</name>
<sequence length="300" mass="34146">MFQFNNPFKVEGNWYKGNLHTHTTNSDGALSPSEAVCEYEKEGYHFLAITDHWRLTELKGASNILLIRGEEVDCPAKGVSFHLIALDIKEEIPHPTKDDPELDPQELIRRIKSQGGQVILAHPYWSALSTMDMLSIEGYIGVEVFNTGCLFEVDKGYSMTHWDDLLIRGRNVFGFAVDDAHWHHREHQPKDACQAWIMVKAKSLSTEEIMDSIRKGLFYASWGPKIKDLSIEGDRIYVSTSPVKSISFVAPNGRGERFSAVKSRLIEDAEYKIRGEEKYVRVQCIDEAGRMAWTNAIFFS</sequence>
<gene>
    <name evidence="2" type="ORF">DRJ00_03460</name>
</gene>
<dbReference type="SUPFAM" id="SSF89550">
    <property type="entry name" value="PHP domain-like"/>
    <property type="match status" value="1"/>
</dbReference>
<dbReference type="GO" id="GO:0004534">
    <property type="term" value="F:5'-3' RNA exonuclease activity"/>
    <property type="evidence" value="ECO:0007669"/>
    <property type="project" value="TreeGrafter"/>
</dbReference>
<dbReference type="PANTHER" id="PTHR42924">
    <property type="entry name" value="EXONUCLEASE"/>
    <property type="match status" value="1"/>
</dbReference>
<evidence type="ECO:0000259" key="1">
    <source>
        <dbReference type="SMART" id="SM00481"/>
    </source>
</evidence>
<accession>A0A497E4B1</accession>
<comment type="caution">
    <text evidence="2">The sequence shown here is derived from an EMBL/GenBank/DDBJ whole genome shotgun (WGS) entry which is preliminary data.</text>
</comment>
<dbReference type="EMBL" id="QMPZ01000032">
    <property type="protein sequence ID" value="RLE09725.1"/>
    <property type="molecule type" value="Genomic_DNA"/>
</dbReference>
<dbReference type="SMART" id="SM00481">
    <property type="entry name" value="POLIIIAc"/>
    <property type="match status" value="1"/>
</dbReference>
<dbReference type="InterPro" id="IPR016195">
    <property type="entry name" value="Pol/histidinol_Pase-like"/>
</dbReference>
<dbReference type="AlphaFoldDB" id="A0A497E4B1"/>
<dbReference type="InterPro" id="IPR052018">
    <property type="entry name" value="PHP_domain"/>
</dbReference>